<feature type="region of interest" description="Disordered" evidence="2">
    <location>
        <begin position="45"/>
        <end position="196"/>
    </location>
</feature>
<reference evidence="4" key="1">
    <citation type="submission" date="2022-08" db="UniProtKB">
        <authorList>
            <consortium name="EnsemblMetazoa"/>
        </authorList>
    </citation>
    <scope>IDENTIFICATION</scope>
    <source>
        <strain evidence="4">05x7-T-G4-1.051#20</strain>
    </source>
</reference>
<keyword evidence="1" id="KW-0479">Metal-binding</keyword>
<evidence type="ECO:0000313" key="5">
    <source>
        <dbReference type="Proteomes" id="UP000005408"/>
    </source>
</evidence>
<feature type="compositionally biased region" description="Polar residues" evidence="2">
    <location>
        <begin position="179"/>
        <end position="191"/>
    </location>
</feature>
<dbReference type="GO" id="GO:0008270">
    <property type="term" value="F:zinc ion binding"/>
    <property type="evidence" value="ECO:0007669"/>
    <property type="project" value="UniProtKB-KW"/>
</dbReference>
<dbReference type="EnsemblMetazoa" id="G30763.1">
    <property type="protein sequence ID" value="G30763.1:cds"/>
    <property type="gene ID" value="G30763"/>
</dbReference>
<evidence type="ECO:0000256" key="1">
    <source>
        <dbReference type="PROSITE-ProRule" id="PRU00042"/>
    </source>
</evidence>
<dbReference type="Proteomes" id="UP000005408">
    <property type="component" value="Unassembled WGS sequence"/>
</dbReference>
<evidence type="ECO:0000256" key="2">
    <source>
        <dbReference type="SAM" id="MobiDB-lite"/>
    </source>
</evidence>
<feature type="compositionally biased region" description="Acidic residues" evidence="2">
    <location>
        <begin position="86"/>
        <end position="99"/>
    </location>
</feature>
<feature type="domain" description="C2H2-type" evidence="3">
    <location>
        <begin position="26"/>
        <end position="54"/>
    </location>
</feature>
<protein>
    <recommendedName>
        <fullName evidence="3">C2H2-type domain-containing protein</fullName>
    </recommendedName>
</protein>
<sequence>MNLSSLPGLKENVAVRSDAREASCKFPCKTCGKLFKKKEYLIRPEKKFHEKESVNQNDNGVDSGDEGWLTQDPGDLLGQVSSTDDSSSDEGVESCEENSEGIKEQSQVASKEDKGESEKEKHSAKPESRSPLEKGRVERKRTEPAPVFVPKRSTPLVSTQSSGVCTSSVPKFSFRKPYKSTSTQTENQSGDGQKRVLKKRKLHKVVSTYTKDDKQVEEIVEEEEFEYVE</sequence>
<keyword evidence="1" id="KW-0862">Zinc</keyword>
<keyword evidence="1" id="KW-0863">Zinc-finger</keyword>
<proteinExistence type="predicted"/>
<dbReference type="PROSITE" id="PS50157">
    <property type="entry name" value="ZINC_FINGER_C2H2_2"/>
    <property type="match status" value="1"/>
</dbReference>
<feature type="compositionally biased region" description="Polar residues" evidence="2">
    <location>
        <begin position="155"/>
        <end position="170"/>
    </location>
</feature>
<keyword evidence="5" id="KW-1185">Reference proteome</keyword>
<dbReference type="InterPro" id="IPR013087">
    <property type="entry name" value="Znf_C2H2_type"/>
</dbReference>
<organism evidence="4 5">
    <name type="scientific">Magallana gigas</name>
    <name type="common">Pacific oyster</name>
    <name type="synonym">Crassostrea gigas</name>
    <dbReference type="NCBI Taxonomy" id="29159"/>
    <lineage>
        <taxon>Eukaryota</taxon>
        <taxon>Metazoa</taxon>
        <taxon>Spiralia</taxon>
        <taxon>Lophotrochozoa</taxon>
        <taxon>Mollusca</taxon>
        <taxon>Bivalvia</taxon>
        <taxon>Autobranchia</taxon>
        <taxon>Pteriomorphia</taxon>
        <taxon>Ostreida</taxon>
        <taxon>Ostreoidea</taxon>
        <taxon>Ostreidae</taxon>
        <taxon>Magallana</taxon>
    </lineage>
</organism>
<feature type="compositionally biased region" description="Basic and acidic residues" evidence="2">
    <location>
        <begin position="110"/>
        <end position="143"/>
    </location>
</feature>
<name>A0A8W8LYS0_MAGGI</name>
<accession>A0A8W8LYS0</accession>
<evidence type="ECO:0000313" key="4">
    <source>
        <dbReference type="EnsemblMetazoa" id="G30763.1:cds"/>
    </source>
</evidence>
<dbReference type="AlphaFoldDB" id="A0A8W8LYS0"/>
<evidence type="ECO:0000259" key="3">
    <source>
        <dbReference type="PROSITE" id="PS50157"/>
    </source>
</evidence>